<keyword evidence="2" id="KW-1185">Reference proteome</keyword>
<gene>
    <name evidence="1" type="ordered locus">BFO_0059</name>
</gene>
<protein>
    <submittedName>
        <fullName evidence="1">Uncharacterized protein</fullName>
    </submittedName>
</protein>
<dbReference type="AlphaFoldDB" id="G8UQJ5"/>
<evidence type="ECO:0000313" key="2">
    <source>
        <dbReference type="Proteomes" id="UP000005436"/>
    </source>
</evidence>
<sequence length="47" mass="5547">MSILSLKQIYKIKIFKPLKLQIKKNNQSSCNNIQRERESISLSLKQI</sequence>
<dbReference type="HOGENOM" id="CLU_3174168_0_0_10"/>
<dbReference type="STRING" id="203275.BFO_0059"/>
<dbReference type="KEGG" id="tfo:BFO_0059"/>
<evidence type="ECO:0000313" key="1">
    <source>
        <dbReference type="EMBL" id="AEW21705.1"/>
    </source>
</evidence>
<organism evidence="1 2">
    <name type="scientific">Tannerella forsythia (strain ATCC 43037 / JCM 10827 / CCUG 21028 A / KCTC 5666 / FDC 338)</name>
    <name type="common">Bacteroides forsythus</name>
    <dbReference type="NCBI Taxonomy" id="203275"/>
    <lineage>
        <taxon>Bacteria</taxon>
        <taxon>Pseudomonadati</taxon>
        <taxon>Bacteroidota</taxon>
        <taxon>Bacteroidia</taxon>
        <taxon>Bacteroidales</taxon>
        <taxon>Tannerellaceae</taxon>
        <taxon>Tannerella</taxon>
    </lineage>
</organism>
<proteinExistence type="predicted"/>
<accession>G8UQJ5</accession>
<dbReference type="EMBL" id="CP003191">
    <property type="protein sequence ID" value="AEW21705.1"/>
    <property type="molecule type" value="Genomic_DNA"/>
</dbReference>
<name>G8UQJ5_TANFA</name>
<reference evidence="2" key="1">
    <citation type="submission" date="2011-12" db="EMBL/GenBank/DDBJ databases">
        <title>Complete sequence of Tannerella forsythia ATCC 43037.</title>
        <authorList>
            <person name="Dewhirst F."/>
            <person name="Tanner A."/>
            <person name="Izard J."/>
            <person name="Brinkac L."/>
            <person name="Durkin A.S."/>
            <person name="Hostetler J."/>
            <person name="Shetty J."/>
            <person name="Torralba M."/>
            <person name="Gill S."/>
            <person name="Nelson K."/>
        </authorList>
    </citation>
    <scope>NUCLEOTIDE SEQUENCE [LARGE SCALE GENOMIC DNA]</scope>
    <source>
        <strain evidence="2">ATCC 43037 / JCM 10827 / CCUG 33226 / KCTC 5666 / FDC 338</strain>
    </source>
</reference>
<dbReference type="Proteomes" id="UP000005436">
    <property type="component" value="Chromosome"/>
</dbReference>